<reference evidence="1" key="1">
    <citation type="submission" date="2024-03" db="EMBL/GenBank/DDBJ databases">
        <title>Human intestinal bacterial collection.</title>
        <authorList>
            <person name="Pauvert C."/>
            <person name="Hitch T.C.A."/>
            <person name="Clavel T."/>
        </authorList>
    </citation>
    <scope>NUCLEOTIDE SEQUENCE [LARGE SCALE GENOMIC DNA]</scope>
    <source>
        <strain evidence="1">CLA-AA-H89B</strain>
    </source>
</reference>
<protein>
    <submittedName>
        <fullName evidence="1">Uncharacterized protein</fullName>
    </submittedName>
</protein>
<proteinExistence type="predicted"/>
<name>A0ABV1H4P4_9FIRM</name>
<keyword evidence="2" id="KW-1185">Reference proteome</keyword>
<comment type="caution">
    <text evidence="1">The sequence shown here is derived from an EMBL/GenBank/DDBJ whole genome shotgun (WGS) entry which is preliminary data.</text>
</comment>
<gene>
    <name evidence="1" type="ORF">WMO37_06515</name>
</gene>
<evidence type="ECO:0000313" key="2">
    <source>
        <dbReference type="Proteomes" id="UP001546774"/>
    </source>
</evidence>
<sequence>MFKTPKECYDYIVKNELETAVIGAMMQQTDNYSIAEIADARFHNREGKISFTSAGYKINIEVTDDEIVTAVLNGLYVSAFLSRKDDNYRVHFLVSGYPAEMKARFEEEITKEVVRYIIMSVIMACRLDSEKKLKIYIGNE</sequence>
<evidence type="ECO:0000313" key="1">
    <source>
        <dbReference type="EMBL" id="MEQ2554675.1"/>
    </source>
</evidence>
<dbReference type="Proteomes" id="UP001546774">
    <property type="component" value="Unassembled WGS sequence"/>
</dbReference>
<accession>A0ABV1H4P4</accession>
<organism evidence="1 2">
    <name type="scientific">Lachnospira intestinalis</name>
    <dbReference type="NCBI Taxonomy" id="3133158"/>
    <lineage>
        <taxon>Bacteria</taxon>
        <taxon>Bacillati</taxon>
        <taxon>Bacillota</taxon>
        <taxon>Clostridia</taxon>
        <taxon>Lachnospirales</taxon>
        <taxon>Lachnospiraceae</taxon>
        <taxon>Lachnospira</taxon>
    </lineage>
</organism>
<dbReference type="EMBL" id="JBBMFS010000004">
    <property type="protein sequence ID" value="MEQ2554675.1"/>
    <property type="molecule type" value="Genomic_DNA"/>
</dbReference>